<gene>
    <name evidence="1" type="ORF">Aru02nite_71370</name>
</gene>
<dbReference type="Gene3D" id="3.40.190.10">
    <property type="entry name" value="Periplasmic binding protein-like II"/>
    <property type="match status" value="1"/>
</dbReference>
<dbReference type="Proteomes" id="UP000612808">
    <property type="component" value="Unassembled WGS sequence"/>
</dbReference>
<dbReference type="PANTHER" id="PTHR43649">
    <property type="entry name" value="ARABINOSE-BINDING PROTEIN-RELATED"/>
    <property type="match status" value="1"/>
</dbReference>
<comment type="caution">
    <text evidence="1">The sequence shown here is derived from an EMBL/GenBank/DDBJ whole genome shotgun (WGS) entry which is preliminary data.</text>
</comment>
<proteinExistence type="predicted"/>
<accession>A0A8J3JJU5</accession>
<keyword evidence="2" id="KW-1185">Reference proteome</keyword>
<dbReference type="SUPFAM" id="SSF53850">
    <property type="entry name" value="Periplasmic binding protein-like II"/>
    <property type="match status" value="1"/>
</dbReference>
<name>A0A8J3JJU5_9ACTN</name>
<dbReference type="RefSeq" id="WP_203664923.1">
    <property type="nucleotide sequence ID" value="NZ_BAAAZM010000034.1"/>
</dbReference>
<dbReference type="InterPro" id="IPR050490">
    <property type="entry name" value="Bact_solute-bd_prot1"/>
</dbReference>
<reference evidence="1" key="1">
    <citation type="submission" date="2021-01" db="EMBL/GenBank/DDBJ databases">
        <title>Whole genome shotgun sequence of Actinocatenispora rupis NBRC 107355.</title>
        <authorList>
            <person name="Komaki H."/>
            <person name="Tamura T."/>
        </authorList>
    </citation>
    <scope>NUCLEOTIDE SEQUENCE</scope>
    <source>
        <strain evidence="1">NBRC 107355</strain>
    </source>
</reference>
<protein>
    <recommendedName>
        <fullName evidence="3">Carbohydrate ABC transporter substrate-binding protein, CUT1 family</fullName>
    </recommendedName>
</protein>
<evidence type="ECO:0000313" key="1">
    <source>
        <dbReference type="EMBL" id="GID16248.1"/>
    </source>
</evidence>
<dbReference type="AlphaFoldDB" id="A0A8J3JJU5"/>
<sequence length="380" mass="40193">MSTLRGMTWNHRRGLAPLVAATERYGAAIDWDARSLREFEDVPVAELAARYDLIAVDHPFMGQAAASGEFLALDEVLPADVLAEQAAGSVGPSFRSYAWQGHQWALPMDAAAQVSAYRPDLVDAPPRSWAEAVELLRALPAGTVGKLPANPTHLWASFLTLCHHEAGAARTGAGPDGRPAWWPADGIEPDVAAAAVGALYRLLDLVDPGSLAQDPIQVLDEMASGAPVAYAPLVFGYSNYARDGYGDHLVRFADAPGPDGVPVGTMLGGVGLAISARCADPAAAVRFAAAVVAPDFQADGYAGAGGQPGHRRAWTDPAVNRLTHGFFADTLSTVDASFLRARDTGYPAYQADAGDLLHDLVRRRESPAAVVAALTDRWRR</sequence>
<dbReference type="InterPro" id="IPR006059">
    <property type="entry name" value="SBP"/>
</dbReference>
<organism evidence="1 2">
    <name type="scientific">Actinocatenispora rupis</name>
    <dbReference type="NCBI Taxonomy" id="519421"/>
    <lineage>
        <taxon>Bacteria</taxon>
        <taxon>Bacillati</taxon>
        <taxon>Actinomycetota</taxon>
        <taxon>Actinomycetes</taxon>
        <taxon>Micromonosporales</taxon>
        <taxon>Micromonosporaceae</taxon>
        <taxon>Actinocatenispora</taxon>
    </lineage>
</organism>
<evidence type="ECO:0000313" key="2">
    <source>
        <dbReference type="Proteomes" id="UP000612808"/>
    </source>
</evidence>
<dbReference type="Pfam" id="PF01547">
    <property type="entry name" value="SBP_bac_1"/>
    <property type="match status" value="1"/>
</dbReference>
<dbReference type="EMBL" id="BOMB01000055">
    <property type="protein sequence ID" value="GID16248.1"/>
    <property type="molecule type" value="Genomic_DNA"/>
</dbReference>
<dbReference type="PANTHER" id="PTHR43649:SF12">
    <property type="entry name" value="DIACETYLCHITOBIOSE BINDING PROTEIN DASA"/>
    <property type="match status" value="1"/>
</dbReference>
<evidence type="ECO:0008006" key="3">
    <source>
        <dbReference type="Google" id="ProtNLM"/>
    </source>
</evidence>